<dbReference type="PANTHER" id="PTHR34071:SF2">
    <property type="entry name" value="FLAVIN-NUCLEOTIDE-BINDING PROTEIN"/>
    <property type="match status" value="1"/>
</dbReference>
<evidence type="ECO:0000313" key="2">
    <source>
        <dbReference type="EMBL" id="PLN83306.1"/>
    </source>
</evidence>
<dbReference type="InterPro" id="IPR012349">
    <property type="entry name" value="Split_barrel_FMN-bd"/>
</dbReference>
<reference evidence="3" key="1">
    <citation type="submission" date="2017-12" db="EMBL/GenBank/DDBJ databases">
        <authorList>
            <consortium name="DOE Joint Genome Institute"/>
            <person name="Mondo S.J."/>
            <person name="Kjaerbolling I."/>
            <person name="Vesth T.C."/>
            <person name="Frisvad J.C."/>
            <person name="Nybo J.L."/>
            <person name="Theobald S."/>
            <person name="Kuo A."/>
            <person name="Bowyer P."/>
            <person name="Matsuda Y."/>
            <person name="Lyhne E.K."/>
            <person name="Kogle M.E."/>
            <person name="Clum A."/>
            <person name="Lipzen A."/>
            <person name="Salamov A."/>
            <person name="Ngan C.Y."/>
            <person name="Daum C."/>
            <person name="Chiniquy J."/>
            <person name="Barry K."/>
            <person name="LaButti K."/>
            <person name="Haridas S."/>
            <person name="Simmons B.A."/>
            <person name="Magnuson J.K."/>
            <person name="Mortensen U.H."/>
            <person name="Larsen T.O."/>
            <person name="Grigoriev I.V."/>
            <person name="Baker S.E."/>
            <person name="Andersen M.R."/>
            <person name="Nordberg H.P."/>
            <person name="Cantor M.N."/>
            <person name="Hua S.X."/>
        </authorList>
    </citation>
    <scope>NUCLEOTIDE SEQUENCE [LARGE SCALE GENOMIC DNA]</scope>
    <source>
        <strain evidence="3">IBT 19404</strain>
    </source>
</reference>
<organism evidence="2 3">
    <name type="scientific">Aspergillus taichungensis</name>
    <dbReference type="NCBI Taxonomy" id="482145"/>
    <lineage>
        <taxon>Eukaryota</taxon>
        <taxon>Fungi</taxon>
        <taxon>Dikarya</taxon>
        <taxon>Ascomycota</taxon>
        <taxon>Pezizomycotina</taxon>
        <taxon>Eurotiomycetes</taxon>
        <taxon>Eurotiomycetidae</taxon>
        <taxon>Eurotiales</taxon>
        <taxon>Aspergillaceae</taxon>
        <taxon>Aspergillus</taxon>
        <taxon>Aspergillus subgen. Circumdati</taxon>
    </lineage>
</organism>
<dbReference type="InterPro" id="IPR024747">
    <property type="entry name" value="Pyridox_Oxase-rel"/>
</dbReference>
<dbReference type="SUPFAM" id="SSF50475">
    <property type="entry name" value="FMN-binding split barrel"/>
    <property type="match status" value="1"/>
</dbReference>
<gene>
    <name evidence="2" type="ORF">BDW42DRAFT_67445</name>
</gene>
<evidence type="ECO:0000313" key="3">
    <source>
        <dbReference type="Proteomes" id="UP000235023"/>
    </source>
</evidence>
<feature type="region of interest" description="Disordered" evidence="1">
    <location>
        <begin position="98"/>
        <end position="124"/>
    </location>
</feature>
<dbReference type="Pfam" id="PF12900">
    <property type="entry name" value="Pyridox_ox_2"/>
    <property type="match status" value="1"/>
</dbReference>
<dbReference type="Gene3D" id="2.30.110.10">
    <property type="entry name" value="Electron Transport, Fmn-binding Protein, Chain A"/>
    <property type="match status" value="1"/>
</dbReference>
<evidence type="ECO:0008006" key="4">
    <source>
        <dbReference type="Google" id="ProtNLM"/>
    </source>
</evidence>
<dbReference type="OrthoDB" id="444432at2759"/>
<proteinExistence type="predicted"/>
<dbReference type="PANTHER" id="PTHR34071">
    <property type="entry name" value="5-NITROIMIDAZOLE ANTIBIOTICS RESISTANCE PROTEIN, NIMA-FAMILY-RELATED PROTEIN-RELATED"/>
    <property type="match status" value="1"/>
</dbReference>
<keyword evidence="3" id="KW-1185">Reference proteome</keyword>
<evidence type="ECO:0000256" key="1">
    <source>
        <dbReference type="SAM" id="MobiDB-lite"/>
    </source>
</evidence>
<accession>A0A2J5I0K4</accession>
<feature type="compositionally biased region" description="Low complexity" evidence="1">
    <location>
        <begin position="98"/>
        <end position="123"/>
    </location>
</feature>
<sequence>MGRTLTYPKLPFNTVNRHNDRATYDLSSIHSIINTTQVLHVSFNTGDSNNDNPFPAILPMIGAMGSFEYPSADINEPMDCYLHGYVSSRIMNLARAASASSPSPGVSTSTGTETGTETETTTENTKQGLPVCIAASKLDGLVLSLTPNSHSYNYRSAILHGYASLVTDPAEKLYAMRLMTDSVVAGRWAGTRVPPDGAEMASTAVLRVRVVGGSGKIRDGGVSDERKDSGDESVTGRVWTGVVPVWETFGEPVRDGDGRVGEVPGYLAEFVERRNAENRAYAVGAVRGSQEGDH</sequence>
<protein>
    <recommendedName>
        <fullName evidence="4">Flavin-nucleotide-binding protein</fullName>
    </recommendedName>
</protein>
<dbReference type="EMBL" id="KZ559520">
    <property type="protein sequence ID" value="PLN83306.1"/>
    <property type="molecule type" value="Genomic_DNA"/>
</dbReference>
<dbReference type="Proteomes" id="UP000235023">
    <property type="component" value="Unassembled WGS sequence"/>
</dbReference>
<name>A0A2J5I0K4_9EURO</name>
<dbReference type="AlphaFoldDB" id="A0A2J5I0K4"/>